<comment type="caution">
    <text evidence="1">The sequence shown here is derived from an EMBL/GenBank/DDBJ whole genome shotgun (WGS) entry which is preliminary data.</text>
</comment>
<protein>
    <recommendedName>
        <fullName evidence="3">Tox-PLDMTX domain-containing protein</fullName>
    </recommendedName>
</protein>
<dbReference type="InterPro" id="IPR036597">
    <property type="entry name" value="Fido-like_dom_sf"/>
</dbReference>
<dbReference type="Gene3D" id="3.10.670.10">
    <property type="entry name" value="Secreted effector protein ssei"/>
    <property type="match status" value="1"/>
</dbReference>
<organism evidence="1 2">
    <name type="scientific">Pseudomonas kitaguniensis</name>
    <dbReference type="NCBI Taxonomy" id="2607908"/>
    <lineage>
        <taxon>Bacteria</taxon>
        <taxon>Pseudomonadati</taxon>
        <taxon>Pseudomonadota</taxon>
        <taxon>Gammaproteobacteria</taxon>
        <taxon>Pseudomonadales</taxon>
        <taxon>Pseudomonadaceae</taxon>
        <taxon>Pseudomonas</taxon>
    </lineage>
</organism>
<accession>A0A5N7KGI8</accession>
<evidence type="ECO:0000313" key="1">
    <source>
        <dbReference type="EMBL" id="MPR00742.1"/>
    </source>
</evidence>
<proteinExistence type="predicted"/>
<gene>
    <name evidence="1" type="ORF">F0169_00850</name>
</gene>
<evidence type="ECO:0008006" key="3">
    <source>
        <dbReference type="Google" id="ProtNLM"/>
    </source>
</evidence>
<dbReference type="Gene3D" id="1.10.3290.10">
    <property type="entry name" value="Fido-like domain"/>
    <property type="match status" value="1"/>
</dbReference>
<reference evidence="1 2" key="1">
    <citation type="journal article" date="2020" name="Int. J. Syst. Evol. Microbiol.">
        <title>Pseudomonas kitaguniensis sp. nov., a pathogen causing bacterial rot of Welsh onion in Japan.</title>
        <authorList>
            <person name="Sawada H."/>
            <person name="Fujikawa T."/>
            <person name="Nishiwaki Y."/>
            <person name="Horita H."/>
        </authorList>
    </citation>
    <scope>NUCLEOTIDE SEQUENCE [LARGE SCALE GENOMIC DNA]</scope>
    <source>
        <strain evidence="1 2">MAFF 212408</strain>
    </source>
</reference>
<evidence type="ECO:0000313" key="2">
    <source>
        <dbReference type="Proteomes" id="UP000326112"/>
    </source>
</evidence>
<dbReference type="Proteomes" id="UP000326112">
    <property type="component" value="Unassembled WGS sequence"/>
</dbReference>
<dbReference type="EMBL" id="VUAZ01000003">
    <property type="protein sequence ID" value="MPR00742.1"/>
    <property type="molecule type" value="Genomic_DNA"/>
</dbReference>
<sequence>MCNKTKEHVELVMGNNESISLRYLEQIASGDMFDSWLTQTLEAASIAATEAVLVTRDYRIPVAFRIYESETNESEDSLIAYEVQEYSLWSAINGAFGWPTSKELMTNSRLKTRIRYPEFISSAASMLNKDNLFNYLREQLERAPLSGRSPPAIEESVVSGHLFSKSAQTLSMAGIKLRNQDIYIKLSGRGESVLDDLYISIYKKHANHAEWLCAVATHVNRAMTFLRINSAQDDDPTCPATTGPVATATSEHDIWVSHLAGEEASITVTLVDRWQLLSINISVPAALSESKQLDVTVRTSTGIATRYPITVPPKFHGAQDWPFYVATYINHRVDGLAYGILQDNGTIVATRPANGYRIFAWHDSEINGVDFKVVEKPLAQWLNPGNHRFPTAQIEADSVPTATLDEVPTLSIWEALNQADGKTLDARPYLEQLIRRCLASAGLDSGSLEKVQFTDTLVFKYVEGNTGFVYAAGAASAHLKSHKLFTVLQVALGEPERQRSVWEREIDVYSKSGLINKKMIGVIKSIRNKLSDEFYKDLEKLSSEAEFKKVFATTCQSIAMARVALYVDSQPTSAAFSGVAADYLVADLAPQLVLLNHEVVPSLIALTRGSDTALLVSLNPALPNATTVFDWNSSQGSDTCLKRLLSFIEPHLSLSKQLLLTIDDLRTWRVRIMTTSRFVVRPRLSFQFTPNWEASLRLQAIVQAKSDMNFLVFTSREQYVASRLRLRQTALRAVSAIVAILLPPTLGVSALVVNTLTQVTINSIGLWSSVELANNADRSTDYERYIKEGKLGALLLAAELIGDASSLKAPVGRLVRQISGLARTAIPAITDKNKPVPPLSEDVVTVGLYFQPTSNALAPLVADLVRCFERSESQLAIAGWVKWPHGNAYDASSLAKSVMGADGWVVEVLGVLMFDHPSSELPAHHFALLAEKSGTQIVVDLTMPQYGSSNVRRAYAGSLVDWESRFATLEKNATRVLLYKRYTSSVAASDDMGGWARGGVAGGNRFLDSASYTVAHFPVSFADSVDKQLDRLWTSLNSTPDTSAAQTQTTSLKQVSHLVTLRSSQESELRQRIGFAQVTALRKFLLERHHNATQTAAQLQLKVEADIEVEGVNVERVTKHLNALKLSTLVPPSPPDPQALASAVAWLVASSLATRSNSNVIARVVQSYVTGDLKTFVFYNRSTISALHKELVTKPDNLAAPTLRSGKLPTVISSRGLQDSYLKQLENVTVAERGERLFAIVVCCQVYEKGNELLARTLYVIETLRQRRFVKLTVSHEKNLAGITVETANPSGMSST</sequence>
<name>A0A5N7KGI8_9PSED</name>
<reference evidence="1 2" key="2">
    <citation type="journal article" date="2023" name="Plant Pathol.">
        <title>Dismantling and reorganizing Pseudomonas marginalis sensu#lato.</title>
        <authorList>
            <person name="Sawada H."/>
            <person name="Fujikawa T."/>
            <person name="Satou M."/>
        </authorList>
    </citation>
    <scope>NUCLEOTIDE SEQUENCE [LARGE SCALE GENOMIC DNA]</scope>
    <source>
        <strain evidence="1 2">MAFF 212408</strain>
    </source>
</reference>
<keyword evidence="2" id="KW-1185">Reference proteome</keyword>